<keyword evidence="1 7" id="KW-0963">Cytoplasm</keyword>
<comment type="catalytic activity">
    <reaction evidence="7">
        <text>adenosine(1518)/adenosine(1519) in 16S rRNA + 4 S-adenosyl-L-methionine = N(6)-dimethyladenosine(1518)/N(6)-dimethyladenosine(1519) in 16S rRNA + 4 S-adenosyl-L-homocysteine + 4 H(+)</text>
        <dbReference type="Rhea" id="RHEA:19609"/>
        <dbReference type="Rhea" id="RHEA-COMP:10232"/>
        <dbReference type="Rhea" id="RHEA-COMP:10233"/>
        <dbReference type="ChEBI" id="CHEBI:15378"/>
        <dbReference type="ChEBI" id="CHEBI:57856"/>
        <dbReference type="ChEBI" id="CHEBI:59789"/>
        <dbReference type="ChEBI" id="CHEBI:74411"/>
        <dbReference type="ChEBI" id="CHEBI:74493"/>
        <dbReference type="EC" id="2.1.1.182"/>
    </reaction>
</comment>
<evidence type="ECO:0000256" key="7">
    <source>
        <dbReference type="HAMAP-Rule" id="MF_00607"/>
    </source>
</evidence>
<dbReference type="SMART" id="SM00650">
    <property type="entry name" value="rADc"/>
    <property type="match status" value="1"/>
</dbReference>
<dbReference type="Proteomes" id="UP000000739">
    <property type="component" value="Chromosome"/>
</dbReference>
<dbReference type="AlphaFoldDB" id="B8FBQ9"/>
<evidence type="ECO:0000259" key="9">
    <source>
        <dbReference type="SMART" id="SM00650"/>
    </source>
</evidence>
<dbReference type="GO" id="GO:0005829">
    <property type="term" value="C:cytosol"/>
    <property type="evidence" value="ECO:0007669"/>
    <property type="project" value="TreeGrafter"/>
</dbReference>
<keyword evidence="3 7" id="KW-0489">Methyltransferase</keyword>
<keyword evidence="2 7" id="KW-0698">rRNA processing</keyword>
<evidence type="ECO:0000256" key="2">
    <source>
        <dbReference type="ARBA" id="ARBA00022552"/>
    </source>
</evidence>
<comment type="function">
    <text evidence="7">Specifically dimethylates two adjacent adenosines (A1518 and A1519) in the loop of a conserved hairpin near the 3'-end of 16S rRNA in the 30S particle. May play a critical role in biogenesis of 30S subunits.</text>
</comment>
<dbReference type="PANTHER" id="PTHR11727:SF7">
    <property type="entry name" value="DIMETHYLADENOSINE TRANSFERASE-RELATED"/>
    <property type="match status" value="1"/>
</dbReference>
<feature type="binding site" evidence="7 8">
    <location>
        <position position="58"/>
    </location>
    <ligand>
        <name>S-adenosyl-L-methionine</name>
        <dbReference type="ChEBI" id="CHEBI:59789"/>
    </ligand>
</feature>
<proteinExistence type="inferred from homology"/>
<feature type="binding site" evidence="7 8">
    <location>
        <position position="33"/>
    </location>
    <ligand>
        <name>S-adenosyl-L-methionine</name>
        <dbReference type="ChEBI" id="CHEBI:59789"/>
    </ligand>
</feature>
<dbReference type="EC" id="2.1.1.182" evidence="7"/>
<dbReference type="Gene3D" id="1.10.8.100">
    <property type="entry name" value="Ribosomal RNA adenine dimethylase-like, domain 2"/>
    <property type="match status" value="1"/>
</dbReference>
<gene>
    <name evidence="7" type="primary">rsmA</name>
    <name evidence="7" type="synonym">ksgA</name>
    <name evidence="10" type="ordered locus">Dalk_3122</name>
</gene>
<evidence type="ECO:0000256" key="3">
    <source>
        <dbReference type="ARBA" id="ARBA00022603"/>
    </source>
</evidence>
<keyword evidence="11" id="KW-1185">Reference proteome</keyword>
<evidence type="ECO:0000256" key="4">
    <source>
        <dbReference type="ARBA" id="ARBA00022679"/>
    </source>
</evidence>
<keyword evidence="4 7" id="KW-0808">Transferase</keyword>
<sequence length="289" mass="31593">MNDFETNNRALSAKALLAAFDLKPKKAKGQNFLADPATARACVERADLSPDDSVLEIGPGLGALTIPMSRKAKQVIAVEWDTNLAKVLENQIESLGLSNITILNQDILKTDIRGIAERAGGNMVVAANLPYNISSQVLIRLIQNRDLFKKAALMFQTELAQRIMAEPGGKDYGRITVLAQYSSRIRVLYSLGPAHFYPKPQVDSQVLEFLFKEPDPSVNEDILFAVVKAAFAKRRKTLKNALSNSELPFSGEQAQAALDEAGIDPKRRAETLSVDEFVALAKAAGKQLK</sequence>
<feature type="binding site" evidence="7 8">
    <location>
        <position position="128"/>
    </location>
    <ligand>
        <name>S-adenosyl-L-methionine</name>
        <dbReference type="ChEBI" id="CHEBI:59789"/>
    </ligand>
</feature>
<dbReference type="InterPro" id="IPR029063">
    <property type="entry name" value="SAM-dependent_MTases_sf"/>
</dbReference>
<keyword evidence="5 7" id="KW-0949">S-adenosyl-L-methionine</keyword>
<evidence type="ECO:0000256" key="5">
    <source>
        <dbReference type="ARBA" id="ARBA00022691"/>
    </source>
</evidence>
<protein>
    <recommendedName>
        <fullName evidence="7">Ribosomal RNA small subunit methyltransferase A</fullName>
        <ecNumber evidence="7">2.1.1.182</ecNumber>
    </recommendedName>
    <alternativeName>
        <fullName evidence="7">16S rRNA (adenine(1518)-N(6)/adenine(1519)-N(6))-dimethyltransferase</fullName>
    </alternativeName>
    <alternativeName>
        <fullName evidence="7">16S rRNA dimethyladenosine transferase</fullName>
    </alternativeName>
    <alternativeName>
        <fullName evidence="7">16S rRNA dimethylase</fullName>
    </alternativeName>
    <alternativeName>
        <fullName evidence="7">S-adenosylmethionine-6-N', N'-adenosyl(rRNA) dimethyltransferase</fullName>
    </alternativeName>
</protein>
<reference evidence="10 11" key="1">
    <citation type="journal article" date="2012" name="Environ. Microbiol.">
        <title>The genome sequence of Desulfatibacillum alkenivorans AK-01: a blueprint for anaerobic alkane oxidation.</title>
        <authorList>
            <person name="Callaghan A.V."/>
            <person name="Morris B.E."/>
            <person name="Pereira I.A."/>
            <person name="McInerney M.J."/>
            <person name="Austin R.N."/>
            <person name="Groves J.T."/>
            <person name="Kukor J.J."/>
            <person name="Suflita J.M."/>
            <person name="Young L.Y."/>
            <person name="Zylstra G.J."/>
            <person name="Wawrik B."/>
        </authorList>
    </citation>
    <scope>NUCLEOTIDE SEQUENCE [LARGE SCALE GENOMIC DNA]</scope>
    <source>
        <strain evidence="10 11">AK-01</strain>
    </source>
</reference>
<dbReference type="CDD" id="cd02440">
    <property type="entry name" value="AdoMet_MTases"/>
    <property type="match status" value="1"/>
</dbReference>
<dbReference type="GO" id="GO:0003723">
    <property type="term" value="F:RNA binding"/>
    <property type="evidence" value="ECO:0007669"/>
    <property type="project" value="UniProtKB-UniRule"/>
</dbReference>
<dbReference type="Pfam" id="PF00398">
    <property type="entry name" value="RrnaAD"/>
    <property type="match status" value="1"/>
</dbReference>
<dbReference type="EMBL" id="CP001322">
    <property type="protein sequence ID" value="ACL04812.1"/>
    <property type="molecule type" value="Genomic_DNA"/>
</dbReference>
<dbReference type="InterPro" id="IPR020598">
    <property type="entry name" value="rRNA_Ade_methylase_Trfase_N"/>
</dbReference>
<dbReference type="FunFam" id="1.10.8.100:FF:000001">
    <property type="entry name" value="Ribosomal RNA small subunit methyltransferase A"/>
    <property type="match status" value="1"/>
</dbReference>
<dbReference type="HOGENOM" id="CLU_041220_0_0_7"/>
<dbReference type="InterPro" id="IPR011530">
    <property type="entry name" value="rRNA_adenine_dimethylase"/>
</dbReference>
<organism evidence="10 11">
    <name type="scientific">Desulfatibacillum aliphaticivorans</name>
    <dbReference type="NCBI Taxonomy" id="218208"/>
    <lineage>
        <taxon>Bacteria</taxon>
        <taxon>Pseudomonadati</taxon>
        <taxon>Thermodesulfobacteriota</taxon>
        <taxon>Desulfobacteria</taxon>
        <taxon>Desulfobacterales</taxon>
        <taxon>Desulfatibacillaceae</taxon>
        <taxon>Desulfatibacillum</taxon>
    </lineage>
</organism>
<name>B8FBQ9_DESAL</name>
<evidence type="ECO:0000256" key="1">
    <source>
        <dbReference type="ARBA" id="ARBA00022490"/>
    </source>
</evidence>
<comment type="subcellular location">
    <subcellularLocation>
        <location evidence="7">Cytoplasm</location>
    </subcellularLocation>
</comment>
<dbReference type="NCBIfam" id="TIGR00755">
    <property type="entry name" value="ksgA"/>
    <property type="match status" value="1"/>
</dbReference>
<dbReference type="InterPro" id="IPR001737">
    <property type="entry name" value="KsgA/Erm"/>
</dbReference>
<dbReference type="HAMAP" id="MF_00607">
    <property type="entry name" value="16SrRNA_methyltr_A"/>
    <property type="match status" value="1"/>
</dbReference>
<comment type="similarity">
    <text evidence="7">Belongs to the class I-like SAM-binding methyltransferase superfamily. rRNA adenine N(6)-methyltransferase family. RsmA subfamily.</text>
</comment>
<dbReference type="PROSITE" id="PS01131">
    <property type="entry name" value="RRNA_A_DIMETH"/>
    <property type="match status" value="1"/>
</dbReference>
<evidence type="ECO:0000256" key="8">
    <source>
        <dbReference type="PROSITE-ProRule" id="PRU01026"/>
    </source>
</evidence>
<dbReference type="GO" id="GO:0052908">
    <property type="term" value="F:16S rRNA (adenine(1518)-N(6)/adenine(1519)-N(6))-dimethyltransferase activity"/>
    <property type="evidence" value="ECO:0007669"/>
    <property type="project" value="UniProtKB-EC"/>
</dbReference>
<dbReference type="PANTHER" id="PTHR11727">
    <property type="entry name" value="DIMETHYLADENOSINE TRANSFERASE"/>
    <property type="match status" value="1"/>
</dbReference>
<evidence type="ECO:0000256" key="6">
    <source>
        <dbReference type="ARBA" id="ARBA00022884"/>
    </source>
</evidence>
<keyword evidence="6 7" id="KW-0694">RNA-binding</keyword>
<dbReference type="SUPFAM" id="SSF53335">
    <property type="entry name" value="S-adenosyl-L-methionine-dependent methyltransferases"/>
    <property type="match status" value="1"/>
</dbReference>
<dbReference type="eggNOG" id="COG0030">
    <property type="taxonomic scope" value="Bacteria"/>
</dbReference>
<dbReference type="InterPro" id="IPR020596">
    <property type="entry name" value="rRNA_Ade_Mease_Trfase_CS"/>
</dbReference>
<dbReference type="RefSeq" id="WP_015947872.1">
    <property type="nucleotide sequence ID" value="NC_011768.1"/>
</dbReference>
<evidence type="ECO:0000313" key="10">
    <source>
        <dbReference type="EMBL" id="ACL04812.1"/>
    </source>
</evidence>
<feature type="binding site" evidence="7 8">
    <location>
        <position position="106"/>
    </location>
    <ligand>
        <name>S-adenosyl-L-methionine</name>
        <dbReference type="ChEBI" id="CHEBI:59789"/>
    </ligand>
</feature>
<feature type="binding site" evidence="7 8">
    <location>
        <position position="31"/>
    </location>
    <ligand>
        <name>S-adenosyl-L-methionine</name>
        <dbReference type="ChEBI" id="CHEBI:59789"/>
    </ligand>
</feature>
<feature type="binding site" evidence="7 8">
    <location>
        <position position="79"/>
    </location>
    <ligand>
        <name>S-adenosyl-L-methionine</name>
        <dbReference type="ChEBI" id="CHEBI:59789"/>
    </ligand>
</feature>
<evidence type="ECO:0000313" key="11">
    <source>
        <dbReference type="Proteomes" id="UP000000739"/>
    </source>
</evidence>
<dbReference type="InterPro" id="IPR023165">
    <property type="entry name" value="rRNA_Ade_diMease-like_C"/>
</dbReference>
<dbReference type="PROSITE" id="PS51689">
    <property type="entry name" value="SAM_RNA_A_N6_MT"/>
    <property type="match status" value="1"/>
</dbReference>
<feature type="domain" description="Ribosomal RNA adenine methylase transferase N-terminal" evidence="9">
    <location>
        <begin position="38"/>
        <end position="213"/>
    </location>
</feature>
<accession>B8FBQ9</accession>
<dbReference type="Gene3D" id="3.40.50.150">
    <property type="entry name" value="Vaccinia Virus protein VP39"/>
    <property type="match status" value="1"/>
</dbReference>
<dbReference type="KEGG" id="dal:Dalk_3122"/>